<dbReference type="InterPro" id="IPR036412">
    <property type="entry name" value="HAD-like_sf"/>
</dbReference>
<keyword evidence="2" id="KW-0449">Lipoprotein</keyword>
<dbReference type="PANTHER" id="PTHR31284:SF10">
    <property type="entry name" value="ACID PHOSPHATASE-LIKE PROTEIN"/>
    <property type="match status" value="1"/>
</dbReference>
<dbReference type="InterPro" id="IPR005519">
    <property type="entry name" value="Acid_phosphat_B-like"/>
</dbReference>
<evidence type="ECO:0000313" key="2">
    <source>
        <dbReference type="EMBL" id="MBU2709528.1"/>
    </source>
</evidence>
<accession>A0ABS5Z6G6</accession>
<sequence length="278" mass="31710">MVLAYKVRSRLLLLWVMLLSLMGPGITGCATSNNTFSTDKQQLAQQSILSALWVYSAGEYRALCHQAFNIAKLQLDRRLSYHRGIDKPLAIIVDIDETVLSNVPYFNRLIAEGEAFPSGWKAWVGESTAQAVPGALAFLKYARFRGVEVFYISNRSMRDGLTATIDNMVKMEFPFADQHHLLLKKASGNKQPRRDRVEQTHEVILLIGDNLNDFSLIFTDKPTIQRNDAVDMMGSEFGKRFIMLPNPVYGDWEGALYNYQWNTSNAQKLKIREQYFNQ</sequence>
<dbReference type="InterPro" id="IPR023214">
    <property type="entry name" value="HAD_sf"/>
</dbReference>
<dbReference type="EMBL" id="JAGSOY010000001">
    <property type="protein sequence ID" value="MBU2709528.1"/>
    <property type="molecule type" value="Genomic_DNA"/>
</dbReference>
<proteinExistence type="predicted"/>
<dbReference type="Pfam" id="PF03767">
    <property type="entry name" value="Acid_phosphat_B"/>
    <property type="match status" value="1"/>
</dbReference>
<dbReference type="InterPro" id="IPR006423">
    <property type="entry name" value="Lipo_e_P4"/>
</dbReference>
<dbReference type="Proteomes" id="UP000690515">
    <property type="component" value="Unassembled WGS sequence"/>
</dbReference>
<dbReference type="SFLD" id="SFLDG01125">
    <property type="entry name" value="C1.1:_Acid_Phosphatase_Like"/>
    <property type="match status" value="1"/>
</dbReference>
<evidence type="ECO:0000256" key="1">
    <source>
        <dbReference type="ARBA" id="ARBA00022729"/>
    </source>
</evidence>
<evidence type="ECO:0000313" key="3">
    <source>
        <dbReference type="Proteomes" id="UP000690515"/>
    </source>
</evidence>
<keyword evidence="1" id="KW-0732">Signal</keyword>
<comment type="caution">
    <text evidence="2">The sequence shown here is derived from an EMBL/GenBank/DDBJ whole genome shotgun (WGS) entry which is preliminary data.</text>
</comment>
<gene>
    <name evidence="2" type="ORF">KCG35_00490</name>
</gene>
<dbReference type="RefSeq" id="WP_215817694.1">
    <property type="nucleotide sequence ID" value="NZ_JAGSOY010000001.1"/>
</dbReference>
<reference evidence="2 3" key="1">
    <citation type="submission" date="2021-04" db="EMBL/GenBank/DDBJ databases">
        <authorList>
            <person name="Pira H."/>
            <person name="Risdian C."/>
            <person name="Wink J."/>
        </authorList>
    </citation>
    <scope>NUCLEOTIDE SEQUENCE [LARGE SCALE GENOMIC DNA]</scope>
    <source>
        <strain evidence="2 3">WH53</strain>
    </source>
</reference>
<dbReference type="SFLD" id="SFLDS00003">
    <property type="entry name" value="Haloacid_Dehalogenase"/>
    <property type="match status" value="1"/>
</dbReference>
<organism evidence="2 3">
    <name type="scientific">Zooshikella harenae</name>
    <dbReference type="NCBI Taxonomy" id="2827238"/>
    <lineage>
        <taxon>Bacteria</taxon>
        <taxon>Pseudomonadati</taxon>
        <taxon>Pseudomonadota</taxon>
        <taxon>Gammaproteobacteria</taxon>
        <taxon>Oceanospirillales</taxon>
        <taxon>Zooshikellaceae</taxon>
        <taxon>Zooshikella</taxon>
    </lineage>
</organism>
<dbReference type="Gene3D" id="3.40.50.1000">
    <property type="entry name" value="HAD superfamily/HAD-like"/>
    <property type="match status" value="1"/>
</dbReference>
<protein>
    <submittedName>
        <fullName evidence="2">5'-nucleotidase, lipoprotein e(P4) family</fullName>
    </submittedName>
</protein>
<dbReference type="NCBIfam" id="TIGR01533">
    <property type="entry name" value="lipo_e_P4"/>
    <property type="match status" value="1"/>
</dbReference>
<name>A0ABS5Z6G6_9GAMM</name>
<dbReference type="PANTHER" id="PTHR31284">
    <property type="entry name" value="ACID PHOSPHATASE-LIKE PROTEIN"/>
    <property type="match status" value="1"/>
</dbReference>
<dbReference type="SUPFAM" id="SSF56784">
    <property type="entry name" value="HAD-like"/>
    <property type="match status" value="1"/>
</dbReference>
<dbReference type="PIRSF" id="PIRSF019271">
    <property type="entry name" value="Acid_Ptase_C"/>
    <property type="match status" value="1"/>
</dbReference>
<keyword evidence="3" id="KW-1185">Reference proteome</keyword>
<dbReference type="PROSITE" id="PS51257">
    <property type="entry name" value="PROKAR_LIPOPROTEIN"/>
    <property type="match status" value="1"/>
</dbReference>